<sequence length="260" mass="28153">MTNNFETIVLDTTGEVGILTINRPAKLNALNIQVHRELKACLTELQNSKLKGLILIGEGEKAFIAGADIAEMKPMASGEAQAFAELGQQVTLLMESLPFPTIAAVNGFALGGGFEMAMSCDFIFASKNAVFGLPEVKLGLIPGFGGTQRLARIVGERRAKELMFSGRNVTSEEAKSLGIILEVFEDKAKLLEGCQNWFKLANANSNYAIARAKETLRDGIEKSLVEGLAVEAKAFGNIFQTEQMIEGTTAFVEKRKANFK</sequence>
<organism evidence="4 5">
    <name type="scientific">Peredibacter starrii</name>
    <dbReference type="NCBI Taxonomy" id="28202"/>
    <lineage>
        <taxon>Bacteria</taxon>
        <taxon>Pseudomonadati</taxon>
        <taxon>Bdellovibrionota</taxon>
        <taxon>Bacteriovoracia</taxon>
        <taxon>Bacteriovoracales</taxon>
        <taxon>Bacteriovoracaceae</taxon>
        <taxon>Peredibacter</taxon>
    </lineage>
</organism>
<dbReference type="FunFam" id="1.10.12.10:FF:000001">
    <property type="entry name" value="Probable enoyl-CoA hydratase, mitochondrial"/>
    <property type="match status" value="1"/>
</dbReference>
<accession>A0AAX4HMN8</accession>
<dbReference type="PANTHER" id="PTHR11941:SF54">
    <property type="entry name" value="ENOYL-COA HYDRATASE, MITOCHONDRIAL"/>
    <property type="match status" value="1"/>
</dbReference>
<dbReference type="Proteomes" id="UP001324634">
    <property type="component" value="Chromosome"/>
</dbReference>
<dbReference type="GO" id="GO:0016836">
    <property type="term" value="F:hydro-lyase activity"/>
    <property type="evidence" value="ECO:0007669"/>
    <property type="project" value="UniProtKB-ARBA"/>
</dbReference>
<dbReference type="GO" id="GO:0006635">
    <property type="term" value="P:fatty acid beta-oxidation"/>
    <property type="evidence" value="ECO:0007669"/>
    <property type="project" value="TreeGrafter"/>
</dbReference>
<dbReference type="InterPro" id="IPR029045">
    <property type="entry name" value="ClpP/crotonase-like_dom_sf"/>
</dbReference>
<keyword evidence="5" id="KW-1185">Reference proteome</keyword>
<dbReference type="RefSeq" id="WP_321393387.1">
    <property type="nucleotide sequence ID" value="NZ_CP139487.1"/>
</dbReference>
<dbReference type="EMBL" id="CP139487">
    <property type="protein sequence ID" value="WPU64491.1"/>
    <property type="molecule type" value="Genomic_DNA"/>
</dbReference>
<dbReference type="InterPro" id="IPR018376">
    <property type="entry name" value="Enoyl-CoA_hyd/isom_CS"/>
</dbReference>
<dbReference type="FunFam" id="3.90.226.10:FF:000009">
    <property type="entry name" value="Carnitinyl-CoA dehydratase"/>
    <property type="match status" value="1"/>
</dbReference>
<dbReference type="AlphaFoldDB" id="A0AAX4HMN8"/>
<evidence type="ECO:0000256" key="2">
    <source>
        <dbReference type="ARBA" id="ARBA00023239"/>
    </source>
</evidence>
<dbReference type="SUPFAM" id="SSF52096">
    <property type="entry name" value="ClpP/crotonase"/>
    <property type="match status" value="1"/>
</dbReference>
<dbReference type="CDD" id="cd06558">
    <property type="entry name" value="crotonase-like"/>
    <property type="match status" value="1"/>
</dbReference>
<proteinExistence type="inferred from homology"/>
<dbReference type="PANTHER" id="PTHR11941">
    <property type="entry name" value="ENOYL-COA HYDRATASE-RELATED"/>
    <property type="match status" value="1"/>
</dbReference>
<protein>
    <submittedName>
        <fullName evidence="4">Enoyl-CoA hydratase-related protein</fullName>
    </submittedName>
</protein>
<dbReference type="InterPro" id="IPR014748">
    <property type="entry name" value="Enoyl-CoA_hydra_C"/>
</dbReference>
<comment type="similarity">
    <text evidence="1 3">Belongs to the enoyl-CoA hydratase/isomerase family.</text>
</comment>
<evidence type="ECO:0000256" key="1">
    <source>
        <dbReference type="ARBA" id="ARBA00005254"/>
    </source>
</evidence>
<gene>
    <name evidence="4" type="ORF">SOO65_17490</name>
</gene>
<keyword evidence="2" id="KW-0456">Lyase</keyword>
<evidence type="ECO:0000256" key="3">
    <source>
        <dbReference type="RuleBase" id="RU003707"/>
    </source>
</evidence>
<evidence type="ECO:0000313" key="5">
    <source>
        <dbReference type="Proteomes" id="UP001324634"/>
    </source>
</evidence>
<evidence type="ECO:0000313" key="4">
    <source>
        <dbReference type="EMBL" id="WPU64491.1"/>
    </source>
</evidence>
<name>A0AAX4HMN8_9BACT</name>
<dbReference type="Gene3D" id="3.90.226.10">
    <property type="entry name" value="2-enoyl-CoA Hydratase, Chain A, domain 1"/>
    <property type="match status" value="1"/>
</dbReference>
<dbReference type="KEGG" id="psti:SOO65_17490"/>
<dbReference type="InterPro" id="IPR001753">
    <property type="entry name" value="Enoyl-CoA_hydra/iso"/>
</dbReference>
<dbReference type="Pfam" id="PF00378">
    <property type="entry name" value="ECH_1"/>
    <property type="match status" value="1"/>
</dbReference>
<dbReference type="PROSITE" id="PS00166">
    <property type="entry name" value="ENOYL_COA_HYDRATASE"/>
    <property type="match status" value="1"/>
</dbReference>
<dbReference type="Gene3D" id="1.10.12.10">
    <property type="entry name" value="Lyase 2-enoyl-coa Hydratase, Chain A, domain 2"/>
    <property type="match status" value="1"/>
</dbReference>
<reference evidence="4 5" key="1">
    <citation type="submission" date="2023-11" db="EMBL/GenBank/DDBJ databases">
        <title>Peredibacter starrii A3.12.</title>
        <authorList>
            <person name="Mitchell R.J."/>
        </authorList>
    </citation>
    <scope>NUCLEOTIDE SEQUENCE [LARGE SCALE GENOMIC DNA]</scope>
    <source>
        <strain evidence="4 5">A3.12</strain>
    </source>
</reference>